<comment type="caution">
    <text evidence="1">The sequence shown here is derived from an EMBL/GenBank/DDBJ whole genome shotgun (WGS) entry which is preliminary data.</text>
</comment>
<name>A0ACB8U0L6_9APHY</name>
<keyword evidence="2" id="KW-1185">Reference proteome</keyword>
<dbReference type="Proteomes" id="UP001055072">
    <property type="component" value="Unassembled WGS sequence"/>
</dbReference>
<reference evidence="1" key="1">
    <citation type="journal article" date="2021" name="Environ. Microbiol.">
        <title>Gene family expansions and transcriptome signatures uncover fungal adaptations to wood decay.</title>
        <authorList>
            <person name="Hage H."/>
            <person name="Miyauchi S."/>
            <person name="Viragh M."/>
            <person name="Drula E."/>
            <person name="Min B."/>
            <person name="Chaduli D."/>
            <person name="Navarro D."/>
            <person name="Favel A."/>
            <person name="Norest M."/>
            <person name="Lesage-Meessen L."/>
            <person name="Balint B."/>
            <person name="Merenyi Z."/>
            <person name="de Eugenio L."/>
            <person name="Morin E."/>
            <person name="Martinez A.T."/>
            <person name="Baldrian P."/>
            <person name="Stursova M."/>
            <person name="Martinez M.J."/>
            <person name="Novotny C."/>
            <person name="Magnuson J.K."/>
            <person name="Spatafora J.W."/>
            <person name="Maurice S."/>
            <person name="Pangilinan J."/>
            <person name="Andreopoulos W."/>
            <person name="LaButti K."/>
            <person name="Hundley H."/>
            <person name="Na H."/>
            <person name="Kuo A."/>
            <person name="Barry K."/>
            <person name="Lipzen A."/>
            <person name="Henrissat B."/>
            <person name="Riley R."/>
            <person name="Ahrendt S."/>
            <person name="Nagy L.G."/>
            <person name="Grigoriev I.V."/>
            <person name="Martin F."/>
            <person name="Rosso M.N."/>
        </authorList>
    </citation>
    <scope>NUCLEOTIDE SEQUENCE</scope>
    <source>
        <strain evidence="1">CBS 384.51</strain>
    </source>
</reference>
<evidence type="ECO:0000313" key="1">
    <source>
        <dbReference type="EMBL" id="KAI0087746.1"/>
    </source>
</evidence>
<gene>
    <name evidence="1" type="ORF">BDY19DRAFT_952927</name>
</gene>
<protein>
    <submittedName>
        <fullName evidence="1">Uncharacterized protein</fullName>
    </submittedName>
</protein>
<accession>A0ACB8U0L6</accession>
<proteinExistence type="predicted"/>
<feature type="non-terminal residue" evidence="1">
    <location>
        <position position="435"/>
    </location>
</feature>
<evidence type="ECO:0000313" key="2">
    <source>
        <dbReference type="Proteomes" id="UP001055072"/>
    </source>
</evidence>
<sequence>MRSGVLLYSTMWIDSEALGILTGLVATENTSHCLFPKYQCGCISIITSKPRFVLLHSGRQFGGDRSHDPTRYNSPVTTSISYSPKPLTHTMDTAVDFAPLRNLSVVNHIDIAIAAINLFEYVITFELERRRIWARKRTAVTWIFLVNRYLAVAYGISMLLSLGIATEASCRALLLIPCVIFLGLGLVQAVFSSLRIRALWPHSSIQWPIIVFSLYLVPFATDIWDYSSLKPLKPQWFYQCAPQAGSTTNSEGSIIAVVVVNRLCVIAADVIVLLSTWIKTFRHRREMARSGFSTSIIHLLLRDGTVSFVVLLSLNIIQILMAAAPPWTSFSAVNEFVHWPALYPVVISRFLLDLRQINDPIDPDDENPVVPTSRILTKNSHINITDSTLGNLGEALHGPFDSFDKEERQTHGSTLEKDLEKAVVVSELAVSPYSN</sequence>
<dbReference type="EMBL" id="MU274916">
    <property type="protein sequence ID" value="KAI0087746.1"/>
    <property type="molecule type" value="Genomic_DNA"/>
</dbReference>
<organism evidence="1 2">
    <name type="scientific">Irpex rosettiformis</name>
    <dbReference type="NCBI Taxonomy" id="378272"/>
    <lineage>
        <taxon>Eukaryota</taxon>
        <taxon>Fungi</taxon>
        <taxon>Dikarya</taxon>
        <taxon>Basidiomycota</taxon>
        <taxon>Agaricomycotina</taxon>
        <taxon>Agaricomycetes</taxon>
        <taxon>Polyporales</taxon>
        <taxon>Irpicaceae</taxon>
        <taxon>Irpex</taxon>
    </lineage>
</organism>